<reference evidence="1" key="2">
    <citation type="journal article" date="2015" name="Fish Shellfish Immunol.">
        <title>Early steps in the European eel (Anguilla anguilla)-Vibrio vulnificus interaction in the gills: Role of the RtxA13 toxin.</title>
        <authorList>
            <person name="Callol A."/>
            <person name="Pajuelo D."/>
            <person name="Ebbesson L."/>
            <person name="Teles M."/>
            <person name="MacKenzie S."/>
            <person name="Amaro C."/>
        </authorList>
    </citation>
    <scope>NUCLEOTIDE SEQUENCE</scope>
</reference>
<accession>A0A0E9VJ54</accession>
<organism evidence="1">
    <name type="scientific">Anguilla anguilla</name>
    <name type="common">European freshwater eel</name>
    <name type="synonym">Muraena anguilla</name>
    <dbReference type="NCBI Taxonomy" id="7936"/>
    <lineage>
        <taxon>Eukaryota</taxon>
        <taxon>Metazoa</taxon>
        <taxon>Chordata</taxon>
        <taxon>Craniata</taxon>
        <taxon>Vertebrata</taxon>
        <taxon>Euteleostomi</taxon>
        <taxon>Actinopterygii</taxon>
        <taxon>Neopterygii</taxon>
        <taxon>Teleostei</taxon>
        <taxon>Anguilliformes</taxon>
        <taxon>Anguillidae</taxon>
        <taxon>Anguilla</taxon>
    </lineage>
</organism>
<dbReference type="AlphaFoldDB" id="A0A0E9VJ54"/>
<evidence type="ECO:0000313" key="1">
    <source>
        <dbReference type="EMBL" id="JAH78031.1"/>
    </source>
</evidence>
<sequence length="73" mass="8444">MIPTYAYTVTLTCGQTPNSSNLRGLVGNKNSIDPHTYLPFWSWSSELHWNEVCHYNDETRYGSDTSELQHCYL</sequence>
<proteinExistence type="predicted"/>
<name>A0A0E9VJ54_ANGAN</name>
<protein>
    <submittedName>
        <fullName evidence="1">Uncharacterized protein</fullName>
    </submittedName>
</protein>
<reference evidence="1" key="1">
    <citation type="submission" date="2014-11" db="EMBL/GenBank/DDBJ databases">
        <authorList>
            <person name="Amaro Gonzalez C."/>
        </authorList>
    </citation>
    <scope>NUCLEOTIDE SEQUENCE</scope>
</reference>
<dbReference type="EMBL" id="GBXM01030546">
    <property type="protein sequence ID" value="JAH78031.1"/>
    <property type="molecule type" value="Transcribed_RNA"/>
</dbReference>